<organism evidence="2 3">
    <name type="scientific">Methylocella tundrae</name>
    <dbReference type="NCBI Taxonomy" id="227605"/>
    <lineage>
        <taxon>Bacteria</taxon>
        <taxon>Pseudomonadati</taxon>
        <taxon>Pseudomonadota</taxon>
        <taxon>Alphaproteobacteria</taxon>
        <taxon>Hyphomicrobiales</taxon>
        <taxon>Beijerinckiaceae</taxon>
        <taxon>Methylocella</taxon>
    </lineage>
</organism>
<feature type="region of interest" description="Disordered" evidence="1">
    <location>
        <begin position="40"/>
        <end position="67"/>
    </location>
</feature>
<gene>
    <name evidence="2" type="ORF">MTUNDRAET4_1828</name>
</gene>
<protein>
    <submittedName>
        <fullName evidence="2">Uncharacterized protein</fullName>
    </submittedName>
</protein>
<evidence type="ECO:0000313" key="3">
    <source>
        <dbReference type="Proteomes" id="UP000294360"/>
    </source>
</evidence>
<dbReference type="AlphaFoldDB" id="A0A4U8YXM8"/>
<accession>A0A4U8YXM8</accession>
<evidence type="ECO:0000313" key="2">
    <source>
        <dbReference type="EMBL" id="VFU08721.1"/>
    </source>
</evidence>
<sequence length="67" mass="7645">MILSYAKWRQPRRAQSYIFLRQLPAMSRHLSTYQFQVSSGTNRRDCSVPGSRFLNRPRSAPASISGG</sequence>
<dbReference type="Proteomes" id="UP000294360">
    <property type="component" value="Chromosome"/>
</dbReference>
<reference evidence="2 3" key="1">
    <citation type="submission" date="2019-03" db="EMBL/GenBank/DDBJ databases">
        <authorList>
            <person name="Kox A.R. M."/>
        </authorList>
    </citation>
    <scope>NUCLEOTIDE SEQUENCE [LARGE SCALE GENOMIC DNA]</scope>
    <source>
        <strain evidence="2">MTUNDRAET4 annotated genome</strain>
    </source>
</reference>
<name>A0A4U8YXM8_METTU</name>
<dbReference type="EMBL" id="LR536450">
    <property type="protein sequence ID" value="VFU08721.1"/>
    <property type="molecule type" value="Genomic_DNA"/>
</dbReference>
<proteinExistence type="predicted"/>
<evidence type="ECO:0000256" key="1">
    <source>
        <dbReference type="SAM" id="MobiDB-lite"/>
    </source>
</evidence>
<dbReference type="KEGG" id="mtun:MTUNDRAET4_1828"/>